<keyword evidence="2" id="KW-1185">Reference proteome</keyword>
<accession>A0A0K2JI48</accession>
<dbReference type="GO" id="GO:0032259">
    <property type="term" value="P:methylation"/>
    <property type="evidence" value="ECO:0007669"/>
    <property type="project" value="UniProtKB-KW"/>
</dbReference>
<dbReference type="Gene3D" id="1.10.287.1890">
    <property type="match status" value="1"/>
</dbReference>
<dbReference type="Pfam" id="PF04816">
    <property type="entry name" value="TrmK"/>
    <property type="match status" value="1"/>
</dbReference>
<proteinExistence type="predicted"/>
<dbReference type="PANTHER" id="PTHR38451:SF1">
    <property type="entry name" value="TRNA (ADENINE(22)-N(1))-METHYLTRANSFERASE"/>
    <property type="match status" value="1"/>
</dbReference>
<keyword evidence="1" id="KW-0489">Methyltransferase</keyword>
<dbReference type="RefSeq" id="WP_053391066.1">
    <property type="nucleotide sequence ID" value="NZ_CP010899.1"/>
</dbReference>
<name>A0A0K2JI48_SPIKU</name>
<dbReference type="Proteomes" id="UP000062963">
    <property type="component" value="Chromosome"/>
</dbReference>
<organism evidence="1 2">
    <name type="scientific">Spiroplasma kunkelii CR2-3x</name>
    <dbReference type="NCBI Taxonomy" id="273035"/>
    <lineage>
        <taxon>Bacteria</taxon>
        <taxon>Bacillati</taxon>
        <taxon>Mycoplasmatota</taxon>
        <taxon>Mollicutes</taxon>
        <taxon>Entomoplasmatales</taxon>
        <taxon>Spiroplasmataceae</taxon>
        <taxon>Spiroplasma</taxon>
    </lineage>
</organism>
<dbReference type="PIRSF" id="PIRSF018637">
    <property type="entry name" value="TrmK"/>
    <property type="match status" value="1"/>
</dbReference>
<dbReference type="Gene3D" id="3.40.50.150">
    <property type="entry name" value="Vaccinia Virus protein VP39"/>
    <property type="match status" value="1"/>
</dbReference>
<dbReference type="EMBL" id="CP010899">
    <property type="protein sequence ID" value="ALA97906.1"/>
    <property type="molecule type" value="Genomic_DNA"/>
</dbReference>
<dbReference type="PATRIC" id="fig|273035.7.peg.1259"/>
<sequence>MDILSERLLLIAKQVNEKDIICDIGTDHAMIPIYLAKGNLITKAYACDIAAQPLAQAKNNIAKYHTEELITLILADGLTGVSDIKIDTCIISGLGSTTILTILQRDSDLIDRYILCPNDDPFLLREWIKKHKYFIEKELLIKENDIIYEIIVVNKTAGQKVKNKKDLYFGPYLRKKHSKLFQEKWLLKNDYYLTLLNKIPENTKRYQEVKAKLKMINKVI</sequence>
<reference evidence="1 2" key="1">
    <citation type="journal article" date="2015" name="Genome Announc.">
        <title>Complete Genome Sequence of Spiroplasma kunkelii Strain CR2-3x, Causal Agent of Corn Stunt Disease in Zea mays L.</title>
        <authorList>
            <person name="Davis R.E."/>
            <person name="Shao J."/>
            <person name="Dally E.L."/>
            <person name="Zhao Y."/>
            <person name="Gasparich G.E."/>
            <person name="Gaynor B.J."/>
            <person name="Athey J.C."/>
            <person name="Harrison N.A."/>
            <person name="Donofrio N."/>
        </authorList>
    </citation>
    <scope>NUCLEOTIDE SEQUENCE [LARGE SCALE GENOMIC DNA]</scope>
    <source>
        <strain evidence="1 2">CR2-3x</strain>
    </source>
</reference>
<dbReference type="OrthoDB" id="5881184at2"/>
<dbReference type="KEGG" id="skn:SKUN_001020"/>
<protein>
    <submittedName>
        <fullName evidence="1">Putative SAM-dependent methyltransferase</fullName>
    </submittedName>
</protein>
<dbReference type="InterPro" id="IPR029063">
    <property type="entry name" value="SAM-dependent_MTases_sf"/>
</dbReference>
<evidence type="ECO:0000313" key="1">
    <source>
        <dbReference type="EMBL" id="ALA97906.1"/>
    </source>
</evidence>
<dbReference type="PANTHER" id="PTHR38451">
    <property type="entry name" value="TRNA (ADENINE(22)-N(1))-METHYLTRANSFERASE"/>
    <property type="match status" value="1"/>
</dbReference>
<keyword evidence="1" id="KW-0808">Transferase</keyword>
<dbReference type="GO" id="GO:0160105">
    <property type="term" value="F:tRNA (adenine(22)-N1)-methyltransferase activity"/>
    <property type="evidence" value="ECO:0007669"/>
    <property type="project" value="InterPro"/>
</dbReference>
<gene>
    <name evidence="1" type="ORF">SKUN_001020</name>
</gene>
<evidence type="ECO:0000313" key="2">
    <source>
        <dbReference type="Proteomes" id="UP000062963"/>
    </source>
</evidence>
<dbReference type="STRING" id="273035.SKUN_001020"/>
<dbReference type="InterPro" id="IPR006901">
    <property type="entry name" value="TrmK"/>
</dbReference>
<dbReference type="AlphaFoldDB" id="A0A0K2JI48"/>
<dbReference type="SUPFAM" id="SSF53335">
    <property type="entry name" value="S-adenosyl-L-methionine-dependent methyltransferases"/>
    <property type="match status" value="1"/>
</dbReference>